<feature type="repeat" description="Cell wall-binding" evidence="11">
    <location>
        <begin position="1398"/>
        <end position="1417"/>
    </location>
</feature>
<dbReference type="Proteomes" id="UP001623041">
    <property type="component" value="Unassembled WGS sequence"/>
</dbReference>
<dbReference type="PANTHER" id="PTHR11575:SF24">
    <property type="entry name" value="5'-NUCLEOTIDASE"/>
    <property type="match status" value="1"/>
</dbReference>
<dbReference type="SUPFAM" id="SSF55816">
    <property type="entry name" value="5'-nucleotidase (syn. UDP-sugar hydrolase), C-terminal domain"/>
    <property type="match status" value="2"/>
</dbReference>
<dbReference type="InterPro" id="IPR008334">
    <property type="entry name" value="5'-Nucleotdase_C"/>
</dbReference>
<dbReference type="Pfam" id="PF01473">
    <property type="entry name" value="Choline_bind_1"/>
    <property type="match status" value="2"/>
</dbReference>
<organism evidence="15 16">
    <name type="scientific">Bacillus salipaludis</name>
    <dbReference type="NCBI Taxonomy" id="2547811"/>
    <lineage>
        <taxon>Bacteria</taxon>
        <taxon>Bacillati</taxon>
        <taxon>Bacillota</taxon>
        <taxon>Bacilli</taxon>
        <taxon>Bacillales</taxon>
        <taxon>Bacillaceae</taxon>
        <taxon>Bacillus</taxon>
    </lineage>
</organism>
<dbReference type="Pfam" id="PF19127">
    <property type="entry name" value="Choline_bind_3"/>
    <property type="match status" value="2"/>
</dbReference>
<comment type="caution">
    <text evidence="15">The sequence shown here is derived from an EMBL/GenBank/DDBJ whole genome shotgun (WGS) entry which is preliminary data.</text>
</comment>
<dbReference type="PRINTS" id="PR01607">
    <property type="entry name" value="APYRASEFAMLY"/>
</dbReference>
<feature type="repeat" description="Cell wall-binding" evidence="11">
    <location>
        <begin position="1274"/>
        <end position="1293"/>
    </location>
</feature>
<evidence type="ECO:0000256" key="5">
    <source>
        <dbReference type="ARBA" id="ARBA00022723"/>
    </source>
</evidence>
<feature type="domain" description="5'-Nucleotidase C-terminal" evidence="13">
    <location>
        <begin position="1003"/>
        <end position="1152"/>
    </location>
</feature>
<dbReference type="InterPro" id="IPR006146">
    <property type="entry name" value="5'-Nucleotdase_CS"/>
</dbReference>
<dbReference type="EMBL" id="JBJHQH010000001">
    <property type="protein sequence ID" value="MFK9090227.1"/>
    <property type="molecule type" value="Genomic_DNA"/>
</dbReference>
<evidence type="ECO:0000256" key="3">
    <source>
        <dbReference type="ARBA" id="ARBA00001968"/>
    </source>
</evidence>
<dbReference type="Gene3D" id="2.10.270.10">
    <property type="entry name" value="Cholin Binding"/>
    <property type="match status" value="3"/>
</dbReference>
<feature type="repeat" description="Cell wall-binding" evidence="11">
    <location>
        <begin position="1358"/>
        <end position="1377"/>
    </location>
</feature>
<evidence type="ECO:0000256" key="2">
    <source>
        <dbReference type="ARBA" id="ARBA00001730"/>
    </source>
</evidence>
<dbReference type="Pfam" id="PF17936">
    <property type="entry name" value="Big_6"/>
    <property type="match status" value="1"/>
</dbReference>
<dbReference type="PROSITE" id="PS51170">
    <property type="entry name" value="CW"/>
    <property type="match status" value="6"/>
</dbReference>
<evidence type="ECO:0000256" key="9">
    <source>
        <dbReference type="ARBA" id="ARBA00022801"/>
    </source>
</evidence>
<dbReference type="Gene3D" id="3.90.780.10">
    <property type="entry name" value="5'-Nucleotidase, C-terminal domain"/>
    <property type="match status" value="2"/>
</dbReference>
<feature type="repeat" description="Cell wall-binding" evidence="11">
    <location>
        <begin position="1338"/>
        <end position="1357"/>
    </location>
</feature>
<keyword evidence="9" id="KW-0378">Hydrolase</keyword>
<sequence length="1436" mass="157968">MSKGGKSVKRKIKRSMKKRILNSSLAVVLALTTVPLNIFPHTAKAAGIVDSTVKLRFLETTDLHSNMMDYDYYQDKPTIEFGLDRTAKLIEQARSEVKATNSMLFDAGDLLQGNPLADYVAKVKKLGATEQHPVFKAMEILKYDAGIAGNHEFNYGLDFLNNALEEVPYNFVNANIYDAKTGKNYFKPYKIIDKKVVDESGVEQTIKVGVIGFAPPQIMQWDKDNLTGKVTVKGIVETADEFIPKMKADGADIIVAIAHSGCDVDAPNQADAENAVYSLSKVKGIDALLFGHAHVNFPGDSSFNGKNGIDNSKGHINNVPAMEAGFWGNNLGVMDLDLQKVDGKWQVMNSEAALRPIFKTNPDKTKVALVDGPDQRIVDAVKEAHDGTVAYVRGKIGETESPMYSYFSRVMDDPTIQIVNNAQTDYVKKWIKTNKPDLEGIPVISAGAPFKAGRQGTSDYTNIAKGDLSIKSANDLYLYNNTLKAVELTGADVKEWLEMSAAQFNQIDPSKADAQELINYNFQPFNFDVIDGVKYQIDVTQPARYNITTGDIVNADAHRIVNFTDMNGKAIDPNQKFIVVTNNYRASGGGNFPGTKGGKAKVVVDSPYENRQVLMDYISEKKVVNPAADNNWKIKPVGGAAKLVFRSSPDAKKVLGSTPNVQDVGPQVVGDTTWEQYALDQNVHVQLLGINDYHGQLDTWRAIKDSKGNITDYSGGIEYLAGYLKEREATNPANTLMLAAGDQVGASAPVSALLQDEPTIRFMNEIGFDAATIGNHEFDEGVPEMLRLINGGSHPATVDKYGEFKGADFPVVAANVEYKDTGKLVLDPYTIKEVDGVKIGIIGVVTTVTPEIVIKSAVKDVVFTDEVTAINKYAKELKDKGIKSIVVLAHNPGSSKTDGTNATGEVVDFAKKVDPEVDVIYGAHDHKYLRAVVNGITVVQSWSYGTAFSDIDLQIDPTTGDVLKDKTTAEVVDTLHSNIAPDPKIQAELKEYKDAVEPILNRKIGETAVELTRTPNASGEQVLGNIIADSMRWQMDTQMAFMNPGGIRNDINAGDITWGELFNVQPFGNDLIKMNVTGDVLRELLNQQWADPTRAKMLQISGLFYTYDDSKPYMERILDIYEEDGTPIKPDGQYSITVNNFMAGGGDGYGALLKGTDKVQGPTDLDAFVNYVQNFEEPILAKYENRFLKADKAIAETTIWYLNNATKVLDGKTDPYAKVVVKVGDDVIGEGQADNLGDFSIKMKKQKVGTIVNVVITDLFGNTATASFKVKQAVKGWQEIDGKWYYFNPSTGLPETDDWAKVNGKWYLFDENGVMKTGWALDKDNKWYYLDPINGNMKTGWVNYNNKWYYLGASGDMKTGWIKDGNAWYFLSDTGVMSTGWVQVNNKWYFLKASGAMQTGWVQVSGKWYFLNNDGSMAANTSVGGYKVGKDGAWIK</sequence>
<feature type="domain" description="5'-Nucleotidase C-terminal" evidence="13">
    <location>
        <begin position="396"/>
        <end position="594"/>
    </location>
</feature>
<evidence type="ECO:0000259" key="12">
    <source>
        <dbReference type="Pfam" id="PF00149"/>
    </source>
</evidence>
<dbReference type="NCBIfam" id="NF006938">
    <property type="entry name" value="PRK09420.1"/>
    <property type="match status" value="1"/>
</dbReference>
<evidence type="ECO:0000256" key="6">
    <source>
        <dbReference type="ARBA" id="ARBA00022729"/>
    </source>
</evidence>
<proteinExistence type="predicted"/>
<feature type="domain" description="Calcineurin-like phosphoesterase" evidence="12">
    <location>
        <begin position="688"/>
        <end position="928"/>
    </location>
</feature>
<keyword evidence="10" id="KW-0511">Multifunctional enzyme</keyword>
<dbReference type="InterPro" id="IPR013783">
    <property type="entry name" value="Ig-like_fold"/>
</dbReference>
<dbReference type="PANTHER" id="PTHR11575">
    <property type="entry name" value="5'-NUCLEOTIDASE-RELATED"/>
    <property type="match status" value="1"/>
</dbReference>
<keyword evidence="5" id="KW-0479">Metal-binding</keyword>
<dbReference type="SUPFAM" id="SSF56300">
    <property type="entry name" value="Metallo-dependent phosphatases"/>
    <property type="match status" value="2"/>
</dbReference>
<feature type="repeat" description="Cell wall-binding" evidence="11">
    <location>
        <begin position="1378"/>
        <end position="1397"/>
    </location>
</feature>
<keyword evidence="6" id="KW-0732">Signal</keyword>
<dbReference type="InterPro" id="IPR006179">
    <property type="entry name" value="5_nucleotidase/apyrase"/>
</dbReference>
<dbReference type="RefSeq" id="WP_406578923.1">
    <property type="nucleotide sequence ID" value="NZ_JBJHQH010000001.1"/>
</dbReference>
<feature type="domain" description="Calcineurin-like phosphoesterase" evidence="12">
    <location>
        <begin position="55"/>
        <end position="295"/>
    </location>
</feature>
<dbReference type="SUPFAM" id="SSF69360">
    <property type="entry name" value="Cell wall binding repeat"/>
    <property type="match status" value="1"/>
</dbReference>
<dbReference type="InterPro" id="IPR041498">
    <property type="entry name" value="Big_6"/>
</dbReference>
<dbReference type="PROSITE" id="PS00786">
    <property type="entry name" value="5_NUCLEOTIDASE_2"/>
    <property type="match status" value="1"/>
</dbReference>
<comment type="cofactor">
    <cofactor evidence="3">
        <name>a divalent metal cation</name>
        <dbReference type="ChEBI" id="CHEBI:60240"/>
    </cofactor>
</comment>
<dbReference type="Pfam" id="PF02872">
    <property type="entry name" value="5_nucleotid_C"/>
    <property type="match status" value="2"/>
</dbReference>
<evidence type="ECO:0000256" key="8">
    <source>
        <dbReference type="ARBA" id="ARBA00022741"/>
    </source>
</evidence>
<keyword evidence="7" id="KW-0677">Repeat</keyword>
<feature type="repeat" description="Cell wall-binding" evidence="11">
    <location>
        <begin position="1296"/>
        <end position="1315"/>
    </location>
</feature>
<evidence type="ECO:0000256" key="10">
    <source>
        <dbReference type="ARBA" id="ARBA00023268"/>
    </source>
</evidence>
<protein>
    <submittedName>
        <fullName evidence="15">Bifunctional 2',3'-cyclic-nucleotide 2'-phosphodiesterase/3'-nucleotidase</fullName>
    </submittedName>
</protein>
<evidence type="ECO:0000256" key="11">
    <source>
        <dbReference type="PROSITE-ProRule" id="PRU00591"/>
    </source>
</evidence>
<accession>A0ABW8R9U7</accession>
<dbReference type="Gene3D" id="2.60.40.10">
    <property type="entry name" value="Immunoglobulins"/>
    <property type="match status" value="1"/>
</dbReference>
<dbReference type="InterPro" id="IPR004843">
    <property type="entry name" value="Calcineurin-like_PHP"/>
</dbReference>
<reference evidence="15 16" key="1">
    <citation type="submission" date="2024-11" db="EMBL/GenBank/DDBJ databases">
        <authorList>
            <person name="Lucas J.A."/>
        </authorList>
    </citation>
    <scope>NUCLEOTIDE SEQUENCE [LARGE SCALE GENOMIC DNA]</scope>
    <source>
        <strain evidence="15 16">Z 5.4</strain>
    </source>
</reference>
<keyword evidence="8" id="KW-0547">Nucleotide-binding</keyword>
<dbReference type="Gene3D" id="3.60.21.10">
    <property type="match status" value="2"/>
</dbReference>
<dbReference type="InterPro" id="IPR018337">
    <property type="entry name" value="Cell_wall/Cho-bd_repeat"/>
</dbReference>
<comment type="catalytic activity">
    <reaction evidence="1">
        <text>a ribonucleoside 3'-phosphate + H2O = a ribonucleoside + phosphate</text>
        <dbReference type="Rhea" id="RHEA:10144"/>
        <dbReference type="ChEBI" id="CHEBI:13197"/>
        <dbReference type="ChEBI" id="CHEBI:15377"/>
        <dbReference type="ChEBI" id="CHEBI:18254"/>
        <dbReference type="ChEBI" id="CHEBI:43474"/>
        <dbReference type="EC" id="3.1.3.6"/>
    </reaction>
</comment>
<dbReference type="CDD" id="cd07410">
    <property type="entry name" value="MPP_CpdB_N"/>
    <property type="match status" value="1"/>
</dbReference>
<evidence type="ECO:0000256" key="7">
    <source>
        <dbReference type="ARBA" id="ARBA00022737"/>
    </source>
</evidence>
<keyword evidence="16" id="KW-1185">Reference proteome</keyword>
<comment type="catalytic activity">
    <reaction evidence="2">
        <text>a nucleoside 2',3'-cyclic phosphate + H2O = a nucleoside 3'-phosphate + H(+)</text>
        <dbReference type="Rhea" id="RHEA:19621"/>
        <dbReference type="ChEBI" id="CHEBI:15377"/>
        <dbReference type="ChEBI" id="CHEBI:15378"/>
        <dbReference type="ChEBI" id="CHEBI:66949"/>
        <dbReference type="ChEBI" id="CHEBI:66954"/>
        <dbReference type="EC" id="3.1.4.16"/>
    </reaction>
</comment>
<gene>
    <name evidence="15" type="ORF">ACJEBI_01860</name>
</gene>
<comment type="subcellular location">
    <subcellularLocation>
        <location evidence="4">Cell envelope</location>
    </subcellularLocation>
</comment>
<evidence type="ECO:0000259" key="13">
    <source>
        <dbReference type="Pfam" id="PF02872"/>
    </source>
</evidence>
<evidence type="ECO:0000256" key="4">
    <source>
        <dbReference type="ARBA" id="ARBA00004196"/>
    </source>
</evidence>
<dbReference type="Pfam" id="PF00149">
    <property type="entry name" value="Metallophos"/>
    <property type="match status" value="2"/>
</dbReference>
<evidence type="ECO:0000313" key="16">
    <source>
        <dbReference type="Proteomes" id="UP001623041"/>
    </source>
</evidence>
<name>A0ABW8R9U7_9BACI</name>
<dbReference type="InterPro" id="IPR041827">
    <property type="entry name" value="CpdB_N"/>
</dbReference>
<evidence type="ECO:0000259" key="14">
    <source>
        <dbReference type="Pfam" id="PF17936"/>
    </source>
</evidence>
<dbReference type="InterPro" id="IPR036907">
    <property type="entry name" value="5'-Nucleotdase_C_sf"/>
</dbReference>
<dbReference type="InterPro" id="IPR029052">
    <property type="entry name" value="Metallo-depent_PP-like"/>
</dbReference>
<evidence type="ECO:0000256" key="1">
    <source>
        <dbReference type="ARBA" id="ARBA00000527"/>
    </source>
</evidence>
<feature type="domain" description="Bacterial Ig" evidence="14">
    <location>
        <begin position="1201"/>
        <end position="1266"/>
    </location>
</feature>
<evidence type="ECO:0000313" key="15">
    <source>
        <dbReference type="EMBL" id="MFK9090227.1"/>
    </source>
</evidence>